<comment type="caution">
    <text evidence="14">The sequence shown here is derived from an EMBL/GenBank/DDBJ whole genome shotgun (WGS) entry which is preliminary data.</text>
</comment>
<dbReference type="NCBIfam" id="NF005301">
    <property type="entry name" value="PRK06830.1"/>
    <property type="match status" value="1"/>
</dbReference>
<dbReference type="UniPathway" id="UPA00109">
    <property type="reaction ID" value="UER00182"/>
</dbReference>
<dbReference type="PRINTS" id="PR00476">
    <property type="entry name" value="PHFRCTKINASE"/>
</dbReference>
<comment type="subunit">
    <text evidence="12">Homodimer.</text>
</comment>
<comment type="cofactor">
    <cofactor evidence="1 12">
        <name>Mg(2+)</name>
        <dbReference type="ChEBI" id="CHEBI:18420"/>
    </cofactor>
</comment>
<feature type="binding site" evidence="12">
    <location>
        <position position="172"/>
    </location>
    <ligand>
        <name>Mg(2+)</name>
        <dbReference type="ChEBI" id="CHEBI:18420"/>
        <note>catalytic</note>
    </ligand>
</feature>
<proteinExistence type="inferred from homology"/>
<comment type="similarity">
    <text evidence="12">Belongs to the phosphofructokinase type A (PFKA) family. PPi-dependent PFK group II subfamily. Atypical ATP-dependent clade 'X' sub-subfamily.</text>
</comment>
<comment type="catalytic activity">
    <reaction evidence="10 12">
        <text>beta-D-fructose 6-phosphate + ATP = beta-D-fructose 1,6-bisphosphate + ADP + H(+)</text>
        <dbReference type="Rhea" id="RHEA:16109"/>
        <dbReference type="ChEBI" id="CHEBI:15378"/>
        <dbReference type="ChEBI" id="CHEBI:30616"/>
        <dbReference type="ChEBI" id="CHEBI:32966"/>
        <dbReference type="ChEBI" id="CHEBI:57634"/>
        <dbReference type="ChEBI" id="CHEBI:456216"/>
        <dbReference type="EC" id="2.7.1.11"/>
    </reaction>
</comment>
<feature type="domain" description="Phosphofructokinase" evidence="13">
    <location>
        <begin position="73"/>
        <end position="377"/>
    </location>
</feature>
<keyword evidence="4 12" id="KW-0479">Metal-binding</keyword>
<dbReference type="GO" id="GO:0047334">
    <property type="term" value="F:diphosphate-fructose-6-phosphate 1-phosphotransferase activity"/>
    <property type="evidence" value="ECO:0007669"/>
    <property type="project" value="UniProtKB-EC"/>
</dbReference>
<dbReference type="InterPro" id="IPR012004">
    <property type="entry name" value="PyroP-dep_PFK_TP0108"/>
</dbReference>
<dbReference type="PIRSF" id="PIRSF000534">
    <property type="entry name" value="PPi_PFK_TP0108"/>
    <property type="match status" value="1"/>
</dbReference>
<sequence length="430" mass="46523">MLRPEDMVVRSLGTPSFPTPLQIPRFIDDGARVVIDVEYDSLAAKFAGNEPVLTLENAGPRRQLFFNPADTTAAIVTCGGLCPGLNNVIQAIVKQLHFQYGIKRILGIPYGYEGLNPAKGHVIAPLTLERVRGIDRVGGTILGSSRGNQDPVIMVDTLISHGVNILFAVGGDGTLRGAKAIADEIEKRRLNIAVVGVPKTIDNDIQYIDRTFGFETAVAIATEALHGAHAEATSAANGIGLVKLMGRDSGYIATFAGLASNEANYVLVPEVKFTLRGEKGFLPHLKERLHRKKHALIVVAEGAGQELMPDTGERDASGNRKYGDVGLFLKKEIETYLKEEKVPFTLKYIDPSYIIRSVPASADDAVSCMMLAQNAVHGAMSGKTNFMIGKVNSYYVYVPIELATASRKKIDPTGYLWSIVKEATGQPDFV</sequence>
<evidence type="ECO:0000256" key="8">
    <source>
        <dbReference type="ARBA" id="ARBA00022842"/>
    </source>
</evidence>
<comment type="subcellular location">
    <subcellularLocation>
        <location evidence="12">Cytoplasm</location>
    </subcellularLocation>
</comment>
<keyword evidence="3 12" id="KW-0808">Transferase</keyword>
<protein>
    <recommendedName>
        <fullName evidence="12">ATP-dependent 6-phosphofructokinase</fullName>
        <shortName evidence="12">ATP-PFK</shortName>
        <shortName evidence="12">Phosphofructokinase</shortName>
        <ecNumber evidence="12">2.7.1.11</ecNumber>
    </recommendedName>
    <alternativeName>
        <fullName evidence="12">Phosphohexokinase</fullName>
    </alternativeName>
</protein>
<keyword evidence="8 12" id="KW-0460">Magnesium</keyword>
<dbReference type="Gene3D" id="3.40.50.450">
    <property type="match status" value="1"/>
</dbReference>
<dbReference type="InterPro" id="IPR000023">
    <property type="entry name" value="Phosphofructokinase_dom"/>
</dbReference>
<dbReference type="InterPro" id="IPR022953">
    <property type="entry name" value="ATP_PFK"/>
</dbReference>
<feature type="binding site" evidence="12">
    <location>
        <position position="80"/>
    </location>
    <ligand>
        <name>ATP</name>
        <dbReference type="ChEBI" id="CHEBI:30616"/>
    </ligand>
</feature>
<evidence type="ECO:0000313" key="15">
    <source>
        <dbReference type="Proteomes" id="UP000460298"/>
    </source>
</evidence>
<dbReference type="PANTHER" id="PTHR45770">
    <property type="entry name" value="ATP-DEPENDENT 6-PHOSPHOFRUCTOKINASE 1"/>
    <property type="match status" value="1"/>
</dbReference>
<dbReference type="Pfam" id="PF00365">
    <property type="entry name" value="PFK"/>
    <property type="match status" value="1"/>
</dbReference>
<comment type="function">
    <text evidence="2">Catalyzes the phosphorylation of D-fructose 6-phosphate, the first committing step of glycolysis. Uses inorganic phosphate (PPi) as phosphoryl donor instead of ATP like common ATP-dependent phosphofructokinases (ATP-PFKs), which renders the reaction reversible, and can thus function both in glycolysis and gluconeogenesis. Consistently, PPi-PFK can replace the enzymes of both the forward (ATP-PFK) and reverse (fructose-bisphosphatase (FBPase)) reactions.</text>
</comment>
<dbReference type="GO" id="GO:0005524">
    <property type="term" value="F:ATP binding"/>
    <property type="evidence" value="ECO:0007669"/>
    <property type="project" value="UniProtKB-KW"/>
</dbReference>
<dbReference type="GO" id="GO:0003872">
    <property type="term" value="F:6-phosphofructokinase activity"/>
    <property type="evidence" value="ECO:0007669"/>
    <property type="project" value="UniProtKB-UniRule"/>
</dbReference>
<comment type="function">
    <text evidence="12">Catalyzes the phosphorylation of D-fructose 6-phosphate to fructose 1,6-bisphosphate by ATP, the first committing step of glycolysis.</text>
</comment>
<dbReference type="SUPFAM" id="SSF53784">
    <property type="entry name" value="Phosphofructokinase"/>
    <property type="match status" value="1"/>
</dbReference>
<evidence type="ECO:0000256" key="3">
    <source>
        <dbReference type="ARBA" id="ARBA00022679"/>
    </source>
</evidence>
<feature type="binding site" evidence="12">
    <location>
        <begin position="200"/>
        <end position="202"/>
    </location>
    <ligand>
        <name>substrate</name>
    </ligand>
</feature>
<evidence type="ECO:0000256" key="5">
    <source>
        <dbReference type="ARBA" id="ARBA00022741"/>
    </source>
</evidence>
<keyword evidence="12" id="KW-0963">Cytoplasm</keyword>
<name>A0A833H416_9LEPT</name>
<dbReference type="EC" id="2.7.1.11" evidence="12"/>
<evidence type="ECO:0000256" key="7">
    <source>
        <dbReference type="ARBA" id="ARBA00022840"/>
    </source>
</evidence>
<evidence type="ECO:0000259" key="13">
    <source>
        <dbReference type="Pfam" id="PF00365"/>
    </source>
</evidence>
<dbReference type="GO" id="GO:0046872">
    <property type="term" value="F:metal ion binding"/>
    <property type="evidence" value="ECO:0007669"/>
    <property type="project" value="UniProtKB-KW"/>
</dbReference>
<dbReference type="GO" id="GO:0006002">
    <property type="term" value="P:fructose 6-phosphate metabolic process"/>
    <property type="evidence" value="ECO:0007669"/>
    <property type="project" value="InterPro"/>
</dbReference>
<gene>
    <name evidence="12" type="primary">pfkA</name>
    <name evidence="14" type="ORF">F9K24_02780</name>
</gene>
<accession>A0A833H416</accession>
<feature type="site" description="Important for substrate specificity; cannot use PPi as phosphoryl donor" evidence="12">
    <location>
        <position position="173"/>
    </location>
</feature>
<dbReference type="GO" id="GO:0005737">
    <property type="term" value="C:cytoplasm"/>
    <property type="evidence" value="ECO:0007669"/>
    <property type="project" value="UniProtKB-SubCell"/>
</dbReference>
<dbReference type="FunFam" id="3.40.50.450:FF:000002">
    <property type="entry name" value="ATP-dependent 6-phosphofructokinase"/>
    <property type="match status" value="1"/>
</dbReference>
<evidence type="ECO:0000256" key="12">
    <source>
        <dbReference type="HAMAP-Rule" id="MF_01981"/>
    </source>
</evidence>
<dbReference type="HAMAP" id="MF_01981">
    <property type="entry name" value="Phosphofructokinase_II_X"/>
    <property type="match status" value="1"/>
</dbReference>
<keyword evidence="6 12" id="KW-0418">Kinase</keyword>
<keyword evidence="9 12" id="KW-0324">Glycolysis</keyword>
<keyword evidence="5 12" id="KW-0547">Nucleotide-binding</keyword>
<evidence type="ECO:0000256" key="1">
    <source>
        <dbReference type="ARBA" id="ARBA00001946"/>
    </source>
</evidence>
<comment type="pathway">
    <text evidence="12">Carbohydrate degradation; glycolysis; D-glyceraldehyde 3-phosphate and glycerone phosphate from D-glucose: step 3/4.</text>
</comment>
<comment type="catalytic activity">
    <reaction evidence="11">
        <text>beta-D-fructose 6-phosphate + diphosphate = beta-D-fructose 1,6-bisphosphate + phosphate + H(+)</text>
        <dbReference type="Rhea" id="RHEA:13613"/>
        <dbReference type="ChEBI" id="CHEBI:15378"/>
        <dbReference type="ChEBI" id="CHEBI:32966"/>
        <dbReference type="ChEBI" id="CHEBI:33019"/>
        <dbReference type="ChEBI" id="CHEBI:43474"/>
        <dbReference type="ChEBI" id="CHEBI:57634"/>
        <dbReference type="EC" id="2.7.1.90"/>
    </reaction>
</comment>
<feature type="binding site" evidence="12">
    <location>
        <begin position="146"/>
        <end position="147"/>
    </location>
    <ligand>
        <name>ATP</name>
        <dbReference type="ChEBI" id="CHEBI:30616"/>
    </ligand>
</feature>
<evidence type="ECO:0000256" key="11">
    <source>
        <dbReference type="ARBA" id="ARBA00048072"/>
    </source>
</evidence>
<evidence type="ECO:0000256" key="9">
    <source>
        <dbReference type="ARBA" id="ARBA00023152"/>
    </source>
</evidence>
<organism evidence="14 15">
    <name type="scientific">Leptonema illini</name>
    <dbReference type="NCBI Taxonomy" id="183"/>
    <lineage>
        <taxon>Bacteria</taxon>
        <taxon>Pseudomonadati</taxon>
        <taxon>Spirochaetota</taxon>
        <taxon>Spirochaetia</taxon>
        <taxon>Leptospirales</taxon>
        <taxon>Leptospiraceae</taxon>
        <taxon>Leptonema</taxon>
    </lineage>
</organism>
<dbReference type="InterPro" id="IPR035966">
    <property type="entry name" value="PKF_sf"/>
</dbReference>
<dbReference type="InterPro" id="IPR050929">
    <property type="entry name" value="PFKA"/>
</dbReference>
<reference evidence="14 15" key="1">
    <citation type="submission" date="2019-10" db="EMBL/GenBank/DDBJ databases">
        <title>Extracellular Electron Transfer in a Candidatus Methanoperedens spp. Enrichment Culture.</title>
        <authorList>
            <person name="Berger S."/>
            <person name="Rangel Shaw D."/>
            <person name="Berben T."/>
            <person name="In 'T Zandt M."/>
            <person name="Frank J."/>
            <person name="Reimann J."/>
            <person name="Jetten M.S.M."/>
            <person name="Welte C.U."/>
        </authorList>
    </citation>
    <scope>NUCLEOTIDE SEQUENCE [LARGE SCALE GENOMIC DNA]</scope>
    <source>
        <strain evidence="14">SB12</strain>
    </source>
</reference>
<dbReference type="AlphaFoldDB" id="A0A833H416"/>
<keyword evidence="7 12" id="KW-0067">ATP-binding</keyword>
<evidence type="ECO:0000256" key="2">
    <source>
        <dbReference type="ARBA" id="ARBA00003138"/>
    </source>
</evidence>
<evidence type="ECO:0000256" key="4">
    <source>
        <dbReference type="ARBA" id="ARBA00022723"/>
    </source>
</evidence>
<feature type="binding site" evidence="12">
    <location>
        <position position="301"/>
    </location>
    <ligand>
        <name>substrate</name>
    </ligand>
</feature>
<feature type="binding site" evidence="12">
    <location>
        <begin position="171"/>
        <end position="174"/>
    </location>
    <ligand>
        <name>ATP</name>
        <dbReference type="ChEBI" id="CHEBI:30616"/>
    </ligand>
</feature>
<dbReference type="Proteomes" id="UP000460298">
    <property type="component" value="Unassembled WGS sequence"/>
</dbReference>
<feature type="binding site" evidence="12">
    <location>
        <begin position="245"/>
        <end position="247"/>
    </location>
    <ligand>
        <name>substrate</name>
    </ligand>
</feature>
<evidence type="ECO:0000256" key="6">
    <source>
        <dbReference type="ARBA" id="ARBA00022777"/>
    </source>
</evidence>
<feature type="binding site" evidence="12">
    <location>
        <begin position="353"/>
        <end position="356"/>
    </location>
    <ligand>
        <name>substrate</name>
    </ligand>
</feature>
<evidence type="ECO:0000256" key="10">
    <source>
        <dbReference type="ARBA" id="ARBA00048070"/>
    </source>
</evidence>
<evidence type="ECO:0000313" key="14">
    <source>
        <dbReference type="EMBL" id="KAB2934717.1"/>
    </source>
</evidence>
<feature type="active site" description="Proton acceptor" evidence="12">
    <location>
        <position position="202"/>
    </location>
</feature>
<dbReference type="EMBL" id="WBUI01000002">
    <property type="protein sequence ID" value="KAB2934717.1"/>
    <property type="molecule type" value="Genomic_DNA"/>
</dbReference>